<organism evidence="13 14">
    <name type="scientific">Actinotignum urinale</name>
    <dbReference type="NCBI Taxonomy" id="190146"/>
    <lineage>
        <taxon>Bacteria</taxon>
        <taxon>Bacillati</taxon>
        <taxon>Actinomycetota</taxon>
        <taxon>Actinomycetes</taxon>
        <taxon>Actinomycetales</taxon>
        <taxon>Actinomycetaceae</taxon>
        <taxon>Actinotignum</taxon>
    </lineage>
</organism>
<comment type="catalytic activity">
    <reaction evidence="9 10">
        <text>dTMP + ATP = dTDP + ADP</text>
        <dbReference type="Rhea" id="RHEA:13517"/>
        <dbReference type="ChEBI" id="CHEBI:30616"/>
        <dbReference type="ChEBI" id="CHEBI:58369"/>
        <dbReference type="ChEBI" id="CHEBI:63528"/>
        <dbReference type="ChEBI" id="CHEBI:456216"/>
        <dbReference type="EC" id="2.7.4.9"/>
    </reaction>
</comment>
<gene>
    <name evidence="10 13" type="primary">tmk</name>
    <name evidence="13" type="ORF">R6G86_08425</name>
</gene>
<dbReference type="EC" id="2.7.4.9" evidence="2 10"/>
<protein>
    <recommendedName>
        <fullName evidence="3 10">Thymidylate kinase</fullName>
        <ecNumber evidence="2 10">2.7.4.9</ecNumber>
    </recommendedName>
    <alternativeName>
        <fullName evidence="10">dTMP kinase</fullName>
    </alternativeName>
</protein>
<evidence type="ECO:0000256" key="9">
    <source>
        <dbReference type="ARBA" id="ARBA00048743"/>
    </source>
</evidence>
<comment type="similarity">
    <text evidence="1 10">Belongs to the thymidylate kinase family.</text>
</comment>
<evidence type="ECO:0000259" key="12">
    <source>
        <dbReference type="Pfam" id="PF02223"/>
    </source>
</evidence>
<evidence type="ECO:0000256" key="8">
    <source>
        <dbReference type="ARBA" id="ARBA00022840"/>
    </source>
</evidence>
<keyword evidence="8 10" id="KW-0067">ATP-binding</keyword>
<accession>A0ABU5G992</accession>
<evidence type="ECO:0000256" key="1">
    <source>
        <dbReference type="ARBA" id="ARBA00009776"/>
    </source>
</evidence>
<reference evidence="13 14" key="1">
    <citation type="submission" date="2023-10" db="EMBL/GenBank/DDBJ databases">
        <title>Whole Genome based description of the genera Actinobaculum and Actinotignum reveals a complex phylogenetic relationship within the species included in the genus Actinotignum.</title>
        <authorList>
            <person name="Jensen C.S."/>
            <person name="Dargis R."/>
            <person name="Kemp M."/>
            <person name="Christensen J.J."/>
        </authorList>
    </citation>
    <scope>NUCLEOTIDE SEQUENCE [LARGE SCALE GENOMIC DNA]</scope>
    <source>
        <strain evidence="13 14">SLA_B974</strain>
    </source>
</reference>
<keyword evidence="4 10" id="KW-0808">Transferase</keyword>
<comment type="caution">
    <text evidence="13">The sequence shown here is derived from an EMBL/GenBank/DDBJ whole genome shotgun (WGS) entry which is preliminary data.</text>
</comment>
<keyword evidence="7 10" id="KW-0418">Kinase</keyword>
<evidence type="ECO:0000256" key="11">
    <source>
        <dbReference type="SAM" id="MobiDB-lite"/>
    </source>
</evidence>
<dbReference type="PROSITE" id="PS01331">
    <property type="entry name" value="THYMIDYLATE_KINASE"/>
    <property type="match status" value="1"/>
</dbReference>
<evidence type="ECO:0000256" key="6">
    <source>
        <dbReference type="ARBA" id="ARBA00022741"/>
    </source>
</evidence>
<keyword evidence="5 10" id="KW-0545">Nucleotide biosynthesis</keyword>
<evidence type="ECO:0000256" key="10">
    <source>
        <dbReference type="HAMAP-Rule" id="MF_00165"/>
    </source>
</evidence>
<feature type="binding site" evidence="10">
    <location>
        <begin position="53"/>
        <end position="60"/>
    </location>
    <ligand>
        <name>ATP</name>
        <dbReference type="ChEBI" id="CHEBI:30616"/>
    </ligand>
</feature>
<dbReference type="InterPro" id="IPR018094">
    <property type="entry name" value="Thymidylate_kinase"/>
</dbReference>
<evidence type="ECO:0000256" key="3">
    <source>
        <dbReference type="ARBA" id="ARBA00017144"/>
    </source>
</evidence>
<dbReference type="GO" id="GO:0004798">
    <property type="term" value="F:dTMP kinase activity"/>
    <property type="evidence" value="ECO:0007669"/>
    <property type="project" value="UniProtKB-EC"/>
</dbReference>
<dbReference type="PANTHER" id="PTHR10344">
    <property type="entry name" value="THYMIDYLATE KINASE"/>
    <property type="match status" value="1"/>
</dbReference>
<feature type="region of interest" description="Disordered" evidence="11">
    <location>
        <begin position="276"/>
        <end position="327"/>
    </location>
</feature>
<sequence>MKAAKTPTTASVLETGGLSEMPCVAITADVPETTSVASAVPQSSRGIFITFEGGDGAGKSTQIELLSQYLESRGKTVVQTLEPGGTELGRNIRELLLHGGQVSPRAEALLYAADRAQHVDCLIRPALEAGQVVISDRYIDSSLAYQGGARDLGEEITQLSQWATQNLWPDVTVLLDIDPRIGLRRAMDAEPDIEYDRMEAESLAFHEAVRARFLELATADPSRYLVVDATLSREKIATKIRARIDEHFSQNLTACEHSEKPLTRETGENPVCEHTKEQLAREAGENSTCENESITRGAGENPDGENPACANKKQHAGTNAVSKAPKD</sequence>
<dbReference type="NCBIfam" id="TIGR00041">
    <property type="entry name" value="DTMP_kinase"/>
    <property type="match status" value="1"/>
</dbReference>
<name>A0ABU5G992_9ACTO</name>
<evidence type="ECO:0000256" key="2">
    <source>
        <dbReference type="ARBA" id="ARBA00012980"/>
    </source>
</evidence>
<dbReference type="Gene3D" id="3.40.50.300">
    <property type="entry name" value="P-loop containing nucleotide triphosphate hydrolases"/>
    <property type="match status" value="1"/>
</dbReference>
<dbReference type="CDD" id="cd01672">
    <property type="entry name" value="TMPK"/>
    <property type="match status" value="1"/>
</dbReference>
<evidence type="ECO:0000256" key="5">
    <source>
        <dbReference type="ARBA" id="ARBA00022727"/>
    </source>
</evidence>
<keyword evidence="6 10" id="KW-0547">Nucleotide-binding</keyword>
<dbReference type="PANTHER" id="PTHR10344:SF4">
    <property type="entry name" value="UMP-CMP KINASE 2, MITOCHONDRIAL"/>
    <property type="match status" value="1"/>
</dbReference>
<keyword evidence="14" id="KW-1185">Reference proteome</keyword>
<feature type="compositionally biased region" description="Polar residues" evidence="11">
    <location>
        <begin position="285"/>
        <end position="294"/>
    </location>
</feature>
<dbReference type="HAMAP" id="MF_00165">
    <property type="entry name" value="Thymidylate_kinase"/>
    <property type="match status" value="1"/>
</dbReference>
<dbReference type="EMBL" id="JAWNGA010000018">
    <property type="protein sequence ID" value="MDY5133757.1"/>
    <property type="molecule type" value="Genomic_DNA"/>
</dbReference>
<comment type="function">
    <text evidence="10">Phosphorylation of dTMP to form dTDP in both de novo and salvage pathways of dTTP synthesis.</text>
</comment>
<dbReference type="InterPro" id="IPR027417">
    <property type="entry name" value="P-loop_NTPase"/>
</dbReference>
<evidence type="ECO:0000313" key="14">
    <source>
        <dbReference type="Proteomes" id="UP001275049"/>
    </source>
</evidence>
<dbReference type="Proteomes" id="UP001275049">
    <property type="component" value="Unassembled WGS sequence"/>
</dbReference>
<dbReference type="SUPFAM" id="SSF52540">
    <property type="entry name" value="P-loop containing nucleoside triphosphate hydrolases"/>
    <property type="match status" value="1"/>
</dbReference>
<feature type="domain" description="Thymidylate kinase-like" evidence="12">
    <location>
        <begin position="51"/>
        <end position="240"/>
    </location>
</feature>
<dbReference type="InterPro" id="IPR018095">
    <property type="entry name" value="Thymidylate_kin_CS"/>
</dbReference>
<evidence type="ECO:0000256" key="4">
    <source>
        <dbReference type="ARBA" id="ARBA00022679"/>
    </source>
</evidence>
<dbReference type="Pfam" id="PF02223">
    <property type="entry name" value="Thymidylate_kin"/>
    <property type="match status" value="1"/>
</dbReference>
<evidence type="ECO:0000256" key="7">
    <source>
        <dbReference type="ARBA" id="ARBA00022777"/>
    </source>
</evidence>
<dbReference type="RefSeq" id="WP_022866499.1">
    <property type="nucleotide sequence ID" value="NZ_JAWNFT010000002.1"/>
</dbReference>
<proteinExistence type="inferred from homology"/>
<evidence type="ECO:0000313" key="13">
    <source>
        <dbReference type="EMBL" id="MDY5133757.1"/>
    </source>
</evidence>
<dbReference type="InterPro" id="IPR039430">
    <property type="entry name" value="Thymidylate_kin-like_dom"/>
</dbReference>